<reference evidence="1 2" key="1">
    <citation type="journal article" date="2022" name="Plant J.">
        <title>Chromosome-level genome of Camellia lanceoleosa provides a valuable resource for understanding genome evolution and self-incompatibility.</title>
        <authorList>
            <person name="Gong W."/>
            <person name="Xiao S."/>
            <person name="Wang L."/>
            <person name="Liao Z."/>
            <person name="Chang Y."/>
            <person name="Mo W."/>
            <person name="Hu G."/>
            <person name="Li W."/>
            <person name="Zhao G."/>
            <person name="Zhu H."/>
            <person name="Hu X."/>
            <person name="Ji K."/>
            <person name="Xiang X."/>
            <person name="Song Q."/>
            <person name="Yuan D."/>
            <person name="Jin S."/>
            <person name="Zhang L."/>
        </authorList>
    </citation>
    <scope>NUCLEOTIDE SEQUENCE [LARGE SCALE GENOMIC DNA]</scope>
    <source>
        <strain evidence="1">SQ_2022a</strain>
    </source>
</reference>
<protein>
    <submittedName>
        <fullName evidence="1">Uncharacterized protein</fullName>
    </submittedName>
</protein>
<accession>A0ACC0I1W1</accession>
<sequence length="81" mass="8846">MHLGNGRNDCHFQVVNDGDILETVAAVENGRPTLLPGCWVKANFDGNCIVCSRGQKEELGWYSVILFLTIGSCFLCLTGVE</sequence>
<evidence type="ECO:0000313" key="1">
    <source>
        <dbReference type="EMBL" id="KAI8019339.1"/>
    </source>
</evidence>
<keyword evidence="2" id="KW-1185">Reference proteome</keyword>
<evidence type="ECO:0000313" key="2">
    <source>
        <dbReference type="Proteomes" id="UP001060215"/>
    </source>
</evidence>
<proteinExistence type="predicted"/>
<gene>
    <name evidence="1" type="ORF">LOK49_LG04G01513</name>
</gene>
<comment type="caution">
    <text evidence="1">The sequence shown here is derived from an EMBL/GenBank/DDBJ whole genome shotgun (WGS) entry which is preliminary data.</text>
</comment>
<dbReference type="Proteomes" id="UP001060215">
    <property type="component" value="Chromosome 2"/>
</dbReference>
<organism evidence="1 2">
    <name type="scientific">Camellia lanceoleosa</name>
    <dbReference type="NCBI Taxonomy" id="1840588"/>
    <lineage>
        <taxon>Eukaryota</taxon>
        <taxon>Viridiplantae</taxon>
        <taxon>Streptophyta</taxon>
        <taxon>Embryophyta</taxon>
        <taxon>Tracheophyta</taxon>
        <taxon>Spermatophyta</taxon>
        <taxon>Magnoliopsida</taxon>
        <taxon>eudicotyledons</taxon>
        <taxon>Gunneridae</taxon>
        <taxon>Pentapetalae</taxon>
        <taxon>asterids</taxon>
        <taxon>Ericales</taxon>
        <taxon>Theaceae</taxon>
        <taxon>Camellia</taxon>
    </lineage>
</organism>
<name>A0ACC0I1W1_9ERIC</name>
<dbReference type="EMBL" id="CM045759">
    <property type="protein sequence ID" value="KAI8019339.1"/>
    <property type="molecule type" value="Genomic_DNA"/>
</dbReference>